<comment type="caution">
    <text evidence="1">The sequence shown here is derived from an EMBL/GenBank/DDBJ whole genome shotgun (WGS) entry which is preliminary data.</text>
</comment>
<accession>A0ABU5RKP6</accession>
<evidence type="ECO:0000313" key="2">
    <source>
        <dbReference type="Proteomes" id="UP001304298"/>
    </source>
</evidence>
<protein>
    <recommendedName>
        <fullName evidence="3">HK97 gp10 family phage protein</fullName>
    </recommendedName>
</protein>
<proteinExistence type="predicted"/>
<dbReference type="Proteomes" id="UP001304298">
    <property type="component" value="Unassembled WGS sequence"/>
</dbReference>
<organism evidence="1 2">
    <name type="scientific">Amycolatopsis heterodermiae</name>
    <dbReference type="NCBI Taxonomy" id="3110235"/>
    <lineage>
        <taxon>Bacteria</taxon>
        <taxon>Bacillati</taxon>
        <taxon>Actinomycetota</taxon>
        <taxon>Actinomycetes</taxon>
        <taxon>Pseudonocardiales</taxon>
        <taxon>Pseudonocardiaceae</taxon>
        <taxon>Amycolatopsis</taxon>
    </lineage>
</organism>
<evidence type="ECO:0000313" key="1">
    <source>
        <dbReference type="EMBL" id="MEA5366100.1"/>
    </source>
</evidence>
<evidence type="ECO:0008006" key="3">
    <source>
        <dbReference type="Google" id="ProtNLM"/>
    </source>
</evidence>
<sequence length="124" mass="13607">MTTVTLTGPMFTGASAAVVDQFLEDAKYAVAGAALAAVHEILDARIRHPTPYYETQLHVVQENGAQVVNDRGVVYGPWLEGTGSRNSRTRFKGYAAFRRGCQQTEGRVEDITRPLVARLVQELT</sequence>
<dbReference type="RefSeq" id="WP_323335107.1">
    <property type="nucleotide sequence ID" value="NZ_JAYFSI010000014.1"/>
</dbReference>
<name>A0ABU5RKP6_9PSEU</name>
<gene>
    <name evidence="1" type="ORF">VA596_41690</name>
</gene>
<dbReference type="EMBL" id="JAYFSI010000014">
    <property type="protein sequence ID" value="MEA5366100.1"/>
    <property type="molecule type" value="Genomic_DNA"/>
</dbReference>
<keyword evidence="2" id="KW-1185">Reference proteome</keyword>
<reference evidence="1 2" key="1">
    <citation type="submission" date="2023-12" db="EMBL/GenBank/DDBJ databases">
        <title>Amycolatopsis sp. V23-08.</title>
        <authorList>
            <person name="Somphong A."/>
        </authorList>
    </citation>
    <scope>NUCLEOTIDE SEQUENCE [LARGE SCALE GENOMIC DNA]</scope>
    <source>
        <strain evidence="1 2">V23-08</strain>
    </source>
</reference>